<dbReference type="InterPro" id="IPR050639">
    <property type="entry name" value="SSR_resolvase"/>
</dbReference>
<keyword evidence="4" id="KW-1185">Reference proteome</keyword>
<organism evidence="3 4">
    <name type="scientific">Geodermatophilus amargosae</name>
    <dbReference type="NCBI Taxonomy" id="1296565"/>
    <lineage>
        <taxon>Bacteria</taxon>
        <taxon>Bacillati</taxon>
        <taxon>Actinomycetota</taxon>
        <taxon>Actinomycetes</taxon>
        <taxon>Geodermatophilales</taxon>
        <taxon>Geodermatophilaceae</taxon>
        <taxon>Geodermatophilus</taxon>
    </lineage>
</organism>
<dbReference type="AlphaFoldDB" id="A0A1I7CZB3"/>
<dbReference type="PROSITE" id="PS51736">
    <property type="entry name" value="RECOMBINASES_3"/>
    <property type="match status" value="1"/>
</dbReference>
<evidence type="ECO:0000313" key="3">
    <source>
        <dbReference type="EMBL" id="SFU04753.1"/>
    </source>
</evidence>
<dbReference type="STRING" id="1296565.SAMN05660657_05074"/>
<reference evidence="4" key="1">
    <citation type="submission" date="2016-10" db="EMBL/GenBank/DDBJ databases">
        <authorList>
            <person name="Varghese N."/>
            <person name="Submissions S."/>
        </authorList>
    </citation>
    <scope>NUCLEOTIDE SEQUENCE [LARGE SCALE GENOMIC DNA]</scope>
    <source>
        <strain evidence="4">DSM 46136</strain>
    </source>
</reference>
<name>A0A1I7CZB3_9ACTN</name>
<dbReference type="EMBL" id="FPBA01000029">
    <property type="protein sequence ID" value="SFU04753.1"/>
    <property type="molecule type" value="Genomic_DNA"/>
</dbReference>
<dbReference type="InterPro" id="IPR038109">
    <property type="entry name" value="DNA_bind_recomb_sf"/>
</dbReference>
<evidence type="ECO:0000259" key="2">
    <source>
        <dbReference type="PROSITE" id="PS51737"/>
    </source>
</evidence>
<dbReference type="OrthoDB" id="4500247at2"/>
<dbReference type="InterPro" id="IPR011109">
    <property type="entry name" value="DNA_bind_recombinase_dom"/>
</dbReference>
<protein>
    <submittedName>
        <fullName evidence="3">Site-specific DNA recombinase</fullName>
    </submittedName>
</protein>
<feature type="domain" description="Recombinase" evidence="2">
    <location>
        <begin position="162"/>
        <end position="279"/>
    </location>
</feature>
<feature type="domain" description="Resolvase/invertase-type recombinase catalytic" evidence="1">
    <location>
        <begin position="3"/>
        <end position="155"/>
    </location>
</feature>
<dbReference type="GO" id="GO:0000150">
    <property type="term" value="F:DNA strand exchange activity"/>
    <property type="evidence" value="ECO:0007669"/>
    <property type="project" value="InterPro"/>
</dbReference>
<gene>
    <name evidence="3" type="ORF">SAMN05660657_05074</name>
</gene>
<proteinExistence type="predicted"/>
<dbReference type="Gene3D" id="3.90.1750.20">
    <property type="entry name" value="Putative Large Serine Recombinase, Chain B, Domain 2"/>
    <property type="match status" value="1"/>
</dbReference>
<dbReference type="GO" id="GO:0003677">
    <property type="term" value="F:DNA binding"/>
    <property type="evidence" value="ECO:0007669"/>
    <property type="project" value="InterPro"/>
</dbReference>
<dbReference type="PROSITE" id="PS51737">
    <property type="entry name" value="RECOMBINASE_DNA_BIND"/>
    <property type="match status" value="1"/>
</dbReference>
<dbReference type="Pfam" id="PF07508">
    <property type="entry name" value="Recombinase"/>
    <property type="match status" value="1"/>
</dbReference>
<accession>A0A1I7CZB3</accession>
<dbReference type="InterPro" id="IPR006119">
    <property type="entry name" value="Resolv_N"/>
</dbReference>
<evidence type="ECO:0000313" key="4">
    <source>
        <dbReference type="Proteomes" id="UP000199546"/>
    </source>
</evidence>
<dbReference type="PANTHER" id="PTHR30461">
    <property type="entry name" value="DNA-INVERTASE FROM LAMBDOID PROPHAGE"/>
    <property type="match status" value="1"/>
</dbReference>
<dbReference type="CDD" id="cd00338">
    <property type="entry name" value="Ser_Recombinase"/>
    <property type="match status" value="1"/>
</dbReference>
<dbReference type="InterPro" id="IPR036162">
    <property type="entry name" value="Resolvase-like_N_sf"/>
</dbReference>
<evidence type="ECO:0000259" key="1">
    <source>
        <dbReference type="PROSITE" id="PS51736"/>
    </source>
</evidence>
<dbReference type="SUPFAM" id="SSF53041">
    <property type="entry name" value="Resolvase-like"/>
    <property type="match status" value="1"/>
</dbReference>
<sequence>MTSAYVYLRQSKDVENTRAAVDRQRADCLDLCERNRWPVAEVYEDNDASASNPRKARKDYARLLADLEHGRIVSGDVIVAWAQDRLLRKVADMLVLIDLCAKRGIAVVTVQAGRLDLATTDGQTLALMAAVIAQGEMTKKAARQRAEAEQAASDGQAPSRRAFGYRLEGKGRKRRMVLDPAEAPVVRDAFDRLLVKGQSLVRITDAVNAAGLPSVRGTTLCRKGVRYLLTNPVYAGLRTHHGEVVRDDDGEPVRGDWPAIITEDEHDRAVRLLTDAARRPAGFRGTARRWLGSGLFRCGMDGCGSDVRCGYRSPNGGNGARTYVCREHAHLSRRADVIDDLVLRAVAARLARDDARDLLAGGDDEVTALRAEADALAAALDVARDRLRRGVYDEDDFVTEKRRVKVAQEAVGRRLTAAARSSVLGTLGAAPDPAAAFTAADLGTQREVVDALAVVTLLPARRGESSFDPATVRIDWR</sequence>
<dbReference type="Pfam" id="PF00239">
    <property type="entry name" value="Resolvase"/>
    <property type="match status" value="1"/>
</dbReference>
<dbReference type="SMART" id="SM00857">
    <property type="entry name" value="Resolvase"/>
    <property type="match status" value="1"/>
</dbReference>
<dbReference type="Gene3D" id="3.40.50.1390">
    <property type="entry name" value="Resolvase, N-terminal catalytic domain"/>
    <property type="match status" value="1"/>
</dbReference>
<dbReference type="RefSeq" id="WP_093584019.1">
    <property type="nucleotide sequence ID" value="NZ_FPBA01000029.1"/>
</dbReference>
<dbReference type="Proteomes" id="UP000199546">
    <property type="component" value="Unassembled WGS sequence"/>
</dbReference>
<dbReference type="PANTHER" id="PTHR30461:SF23">
    <property type="entry name" value="DNA RECOMBINASE-RELATED"/>
    <property type="match status" value="1"/>
</dbReference>